<dbReference type="InterPro" id="IPR001611">
    <property type="entry name" value="Leu-rich_rpt"/>
</dbReference>
<dbReference type="SUPFAM" id="SSF52058">
    <property type="entry name" value="L domain-like"/>
    <property type="match status" value="1"/>
</dbReference>
<comment type="caution">
    <text evidence="6">The sequence shown here is derived from an EMBL/GenBank/DDBJ whole genome shotgun (WGS) entry which is preliminary data.</text>
</comment>
<organism evidence="6 7">
    <name type="scientific">Rotaria magnacalcarata</name>
    <dbReference type="NCBI Taxonomy" id="392030"/>
    <lineage>
        <taxon>Eukaryota</taxon>
        <taxon>Metazoa</taxon>
        <taxon>Spiralia</taxon>
        <taxon>Gnathifera</taxon>
        <taxon>Rotifera</taxon>
        <taxon>Eurotatoria</taxon>
        <taxon>Bdelloidea</taxon>
        <taxon>Philodinida</taxon>
        <taxon>Philodinidae</taxon>
        <taxon>Rotaria</taxon>
    </lineage>
</organism>
<dbReference type="AlphaFoldDB" id="A0A816FT82"/>
<dbReference type="PANTHER" id="PTHR24373">
    <property type="entry name" value="SLIT RELATED LEUCINE-RICH REPEAT NEURONAL PROTEIN"/>
    <property type="match status" value="1"/>
</dbReference>
<name>A0A816FT82_9BILA</name>
<feature type="chain" id="PRO_5032381733" evidence="5">
    <location>
        <begin position="23"/>
        <end position="686"/>
    </location>
</feature>
<dbReference type="PANTHER" id="PTHR24373:SF275">
    <property type="entry name" value="TIR DOMAIN-CONTAINING PROTEIN"/>
    <property type="match status" value="1"/>
</dbReference>
<keyword evidence="2 5" id="KW-0732">Signal</keyword>
<accession>A0A816FT82</accession>
<keyword evidence="3" id="KW-0677">Repeat</keyword>
<keyword evidence="4" id="KW-0812">Transmembrane</keyword>
<dbReference type="InterPro" id="IPR050328">
    <property type="entry name" value="Dev_Immune_Receptor"/>
</dbReference>
<dbReference type="PROSITE" id="PS51450">
    <property type="entry name" value="LRR"/>
    <property type="match status" value="4"/>
</dbReference>
<keyword evidence="1" id="KW-0433">Leucine-rich repeat</keyword>
<dbReference type="EMBL" id="CAJNOW010018482">
    <property type="protein sequence ID" value="CAF1665466.1"/>
    <property type="molecule type" value="Genomic_DNA"/>
</dbReference>
<dbReference type="InterPro" id="IPR003591">
    <property type="entry name" value="Leu-rich_rpt_typical-subtyp"/>
</dbReference>
<reference evidence="6" key="1">
    <citation type="submission" date="2021-02" db="EMBL/GenBank/DDBJ databases">
        <authorList>
            <person name="Nowell W R."/>
        </authorList>
    </citation>
    <scope>NUCLEOTIDE SEQUENCE</scope>
</reference>
<protein>
    <submittedName>
        <fullName evidence="6">Uncharacterized protein</fullName>
    </submittedName>
</protein>
<dbReference type="SMART" id="SM00369">
    <property type="entry name" value="LRR_TYP"/>
    <property type="match status" value="5"/>
</dbReference>
<evidence type="ECO:0000256" key="1">
    <source>
        <dbReference type="ARBA" id="ARBA00022614"/>
    </source>
</evidence>
<evidence type="ECO:0000313" key="7">
    <source>
        <dbReference type="Proteomes" id="UP000663834"/>
    </source>
</evidence>
<evidence type="ECO:0000256" key="5">
    <source>
        <dbReference type="SAM" id="SignalP"/>
    </source>
</evidence>
<proteinExistence type="predicted"/>
<gene>
    <name evidence="6" type="ORF">KQP761_LOCUS32996</name>
</gene>
<evidence type="ECO:0000256" key="3">
    <source>
        <dbReference type="ARBA" id="ARBA00022737"/>
    </source>
</evidence>
<sequence length="686" mass="78180">MFALNFVFCIIQLISIINRTNLENVCLDNLVLTCYCEDDTSFVSCTGKNSIKDSFVDWAPFVSANHRQNSFTFYNLTRLTYLTFTNFSSTFHLHGESIDLTFINGVDEIEENAFQSLHEYSDSSIEIKFVSPQNFKLADYAFGHGVYYEIDIDSIQYSHIYKLPYQLNLKSMDGARFYQMSIRNCGDMEFISNGSSTIELLEIAVSNCSLTNSSLLIESISTDLAGLDLTSNHLIALPSLENFQNLRGIDLKNNFIEEITVNIFNNMAGLSRLDFSNNRIRNIEPDSFVGLRLAELNLDNNRLTSLETLTLDNQTASFLYPLNESLTLLVISNNFLHDLSPLKHMTNLDEVKVCCNQIKTLDGNIFEKAHKLKSVDLSYNQIESIDSMTFNGTIINNFNLAGNRLSSLETKESVSSNKSLFENQTSSFLYPISSTISSLSFSNCTNLIEINWFIIIKLQTLFYLDLSEVRMTEKSWLYRKTDVNSEDSSINWNYPPGPRIILYGIRLTDNDYCLTKSIVDILNKTILIVDIEHPCNCFIYSYDTEHRPICVYNQSVVDELSRRCTSIDLFCELVSNNSTDLPFTEWTSLSSLSTTTQTTSVETITMLTSSSILVSTEQSIITSTQVSSERINKNEQTKIILTTVIPSIFVIVLCLVGIYFYRRKNFNNLTEDIEMRNEILQFTDKE</sequence>
<keyword evidence="4" id="KW-1133">Transmembrane helix</keyword>
<dbReference type="Pfam" id="PF13855">
    <property type="entry name" value="LRR_8"/>
    <property type="match status" value="2"/>
</dbReference>
<feature type="signal peptide" evidence="5">
    <location>
        <begin position="1"/>
        <end position="22"/>
    </location>
</feature>
<evidence type="ECO:0000256" key="2">
    <source>
        <dbReference type="ARBA" id="ARBA00022729"/>
    </source>
</evidence>
<dbReference type="OrthoDB" id="1055097at2759"/>
<keyword evidence="4" id="KW-0472">Membrane</keyword>
<evidence type="ECO:0000313" key="6">
    <source>
        <dbReference type="EMBL" id="CAF1665466.1"/>
    </source>
</evidence>
<evidence type="ECO:0000256" key="4">
    <source>
        <dbReference type="SAM" id="Phobius"/>
    </source>
</evidence>
<feature type="transmembrane region" description="Helical" evidence="4">
    <location>
        <begin position="639"/>
        <end position="661"/>
    </location>
</feature>
<dbReference type="InterPro" id="IPR032675">
    <property type="entry name" value="LRR_dom_sf"/>
</dbReference>
<dbReference type="Proteomes" id="UP000663834">
    <property type="component" value="Unassembled WGS sequence"/>
</dbReference>
<dbReference type="Gene3D" id="3.80.10.10">
    <property type="entry name" value="Ribonuclease Inhibitor"/>
    <property type="match status" value="2"/>
</dbReference>